<dbReference type="InterPro" id="IPR025144">
    <property type="entry name" value="DUF4085"/>
</dbReference>
<dbReference type="Proteomes" id="UP001235343">
    <property type="component" value="Unassembled WGS sequence"/>
</dbReference>
<gene>
    <name evidence="1" type="ORF">QQS35_11030</name>
</gene>
<protein>
    <submittedName>
        <fullName evidence="1">DUF4085 family protein</fullName>
    </submittedName>
</protein>
<dbReference type="RefSeq" id="WP_285932153.1">
    <property type="nucleotide sequence ID" value="NZ_JASTZU010000036.1"/>
</dbReference>
<sequence length="398" mass="47200">MWHISKEAKVKFNECNFFPIYESDEEWEMVFREAKEDGEDLYSNLNEELEEVREELLRILPHRFFPYIENGTLNKPTLPKAVREDYLEWMREADKAFEKILDAANDQTMKALPYLPTSVKDVFEESLHDSTIQRIIRDGDTLHLYVNTDDGFSSKSLIHFVFRNIVWEETDQPLVQGQWFIYYELQKTDEGFAFRVLFECPEAEWTITMKKLDATYYYHPGFYVKLRDEDKLEQTSLEEYVDQLNKDQHYWFITPHVTAVIQSFTGGIQLENGKVMIGKSEIVVTVGDEQYNYDLEENNPLSFIYTDVFEDPYASLNEPVPTEQLEMATRSDELELQVRAWNTMYANPEELADITNRVLWNMEITEDNEMMLYVYINHFYEKGILTEAVIGKYQKLIE</sequence>
<evidence type="ECO:0000313" key="2">
    <source>
        <dbReference type="Proteomes" id="UP001235343"/>
    </source>
</evidence>
<dbReference type="Pfam" id="PF13315">
    <property type="entry name" value="DUF4085"/>
    <property type="match status" value="1"/>
</dbReference>
<comment type="caution">
    <text evidence="1">The sequence shown here is derived from an EMBL/GenBank/DDBJ whole genome shotgun (WGS) entry which is preliminary data.</text>
</comment>
<reference evidence="1 2" key="1">
    <citation type="submission" date="2023-06" db="EMBL/GenBank/DDBJ databases">
        <title>Aquibacillus rhizosphaerae LR5S19.</title>
        <authorList>
            <person name="Sun J.-Q."/>
        </authorList>
    </citation>
    <scope>NUCLEOTIDE SEQUENCE [LARGE SCALE GENOMIC DNA]</scope>
    <source>
        <strain evidence="1 2">LR5S19</strain>
    </source>
</reference>
<proteinExistence type="predicted"/>
<evidence type="ECO:0000313" key="1">
    <source>
        <dbReference type="EMBL" id="MDL4840983.1"/>
    </source>
</evidence>
<accession>A0ABT7L538</accession>
<name>A0ABT7L538_9BACI</name>
<dbReference type="EMBL" id="JASTZU010000036">
    <property type="protein sequence ID" value="MDL4840983.1"/>
    <property type="molecule type" value="Genomic_DNA"/>
</dbReference>
<keyword evidence="2" id="KW-1185">Reference proteome</keyword>
<organism evidence="1 2">
    <name type="scientific">Aquibacillus rhizosphaerae</name>
    <dbReference type="NCBI Taxonomy" id="3051431"/>
    <lineage>
        <taxon>Bacteria</taxon>
        <taxon>Bacillati</taxon>
        <taxon>Bacillota</taxon>
        <taxon>Bacilli</taxon>
        <taxon>Bacillales</taxon>
        <taxon>Bacillaceae</taxon>
        <taxon>Aquibacillus</taxon>
    </lineage>
</organism>